<proteinExistence type="predicted"/>
<dbReference type="EMBL" id="BNCQ01000002">
    <property type="protein sequence ID" value="GIL95422.1"/>
    <property type="molecule type" value="Genomic_DNA"/>
</dbReference>
<evidence type="ECO:0000313" key="2">
    <source>
        <dbReference type="Proteomes" id="UP000722791"/>
    </source>
</evidence>
<evidence type="ECO:0000313" key="1">
    <source>
        <dbReference type="EMBL" id="GIL95422.1"/>
    </source>
</evidence>
<dbReference type="AlphaFoldDB" id="A0A8J4D4B5"/>
<sequence length="118" mass="11481">MSSVGLTAGWRLDACCTVSRPQPAVAAAAPLPSHTPDAPSLEVLAGELGAAAAVAAAVAAAPMAELYDPDELGTAGGTASDAITAAAEVAAEPSSCPAPLLVQLPLLLHAPLPPPPRC</sequence>
<gene>
    <name evidence="1" type="ORF">Vretimale_1449</name>
</gene>
<protein>
    <submittedName>
        <fullName evidence="1">Uncharacterized protein</fullName>
    </submittedName>
</protein>
<organism evidence="1 2">
    <name type="scientific">Volvox reticuliferus</name>
    <dbReference type="NCBI Taxonomy" id="1737510"/>
    <lineage>
        <taxon>Eukaryota</taxon>
        <taxon>Viridiplantae</taxon>
        <taxon>Chlorophyta</taxon>
        <taxon>core chlorophytes</taxon>
        <taxon>Chlorophyceae</taxon>
        <taxon>CS clade</taxon>
        <taxon>Chlamydomonadales</taxon>
        <taxon>Volvocaceae</taxon>
        <taxon>Volvox</taxon>
    </lineage>
</organism>
<dbReference type="Proteomes" id="UP000722791">
    <property type="component" value="Unassembled WGS sequence"/>
</dbReference>
<reference evidence="1" key="1">
    <citation type="journal article" date="2021" name="Proc. Natl. Acad. Sci. U.S.A.">
        <title>Three genomes in the algal genus Volvox reveal the fate of a haploid sex-determining region after a transition to homothallism.</title>
        <authorList>
            <person name="Yamamoto K."/>
            <person name="Hamaji T."/>
            <person name="Kawai-Toyooka H."/>
            <person name="Matsuzaki R."/>
            <person name="Takahashi F."/>
            <person name="Nishimura Y."/>
            <person name="Kawachi M."/>
            <person name="Noguchi H."/>
            <person name="Minakuchi Y."/>
            <person name="Umen J.G."/>
            <person name="Toyoda A."/>
            <person name="Nozaki H."/>
        </authorList>
    </citation>
    <scope>NUCLEOTIDE SEQUENCE</scope>
    <source>
        <strain evidence="1">NIES-3785</strain>
    </source>
</reference>
<accession>A0A8J4D4B5</accession>
<name>A0A8J4D4B5_9CHLO</name>
<comment type="caution">
    <text evidence="1">The sequence shown here is derived from an EMBL/GenBank/DDBJ whole genome shotgun (WGS) entry which is preliminary data.</text>
</comment>